<comment type="caution">
    <text evidence="2">The sequence shown here is derived from an EMBL/GenBank/DDBJ whole genome shotgun (WGS) entry which is preliminary data.</text>
</comment>
<dbReference type="EMBL" id="BAAANN010000023">
    <property type="protein sequence ID" value="GAA1972604.1"/>
    <property type="molecule type" value="Genomic_DNA"/>
</dbReference>
<organism evidence="2 3">
    <name type="scientific">Amycolatopsis minnesotensis</name>
    <dbReference type="NCBI Taxonomy" id="337894"/>
    <lineage>
        <taxon>Bacteria</taxon>
        <taxon>Bacillati</taxon>
        <taxon>Actinomycetota</taxon>
        <taxon>Actinomycetes</taxon>
        <taxon>Pseudonocardiales</taxon>
        <taxon>Pseudonocardiaceae</taxon>
        <taxon>Amycolatopsis</taxon>
    </lineage>
</organism>
<feature type="domain" description="N-acetyltransferase" evidence="1">
    <location>
        <begin position="39"/>
        <end position="194"/>
    </location>
</feature>
<sequence length="194" mass="21929">MQEDEGKIQHVRHCVGPGVYGAGVTEQVGMVEEIRTPRLLLRPLRESDRARSLEIQLDPRANRFTPESVTREQAREKFTGWLTHWAHHGFGYFAIIEAETGEFLGTGGVQYRDFGGEDVLNLYYRVKPSAWGNGYATEAATAAVDWAERSMPDTPVVISVAIGNHASIRVAERLGFTRYSQSLHHGLYSRHYRR</sequence>
<reference evidence="3" key="1">
    <citation type="journal article" date="2019" name="Int. J. Syst. Evol. Microbiol.">
        <title>The Global Catalogue of Microorganisms (GCM) 10K type strain sequencing project: providing services to taxonomists for standard genome sequencing and annotation.</title>
        <authorList>
            <consortium name="The Broad Institute Genomics Platform"/>
            <consortium name="The Broad Institute Genome Sequencing Center for Infectious Disease"/>
            <person name="Wu L."/>
            <person name="Ma J."/>
        </authorList>
    </citation>
    <scope>NUCLEOTIDE SEQUENCE [LARGE SCALE GENOMIC DNA]</scope>
    <source>
        <strain evidence="3">JCM 14545</strain>
    </source>
</reference>
<dbReference type="InterPro" id="IPR000182">
    <property type="entry name" value="GNAT_dom"/>
</dbReference>
<evidence type="ECO:0000313" key="3">
    <source>
        <dbReference type="Proteomes" id="UP001501116"/>
    </source>
</evidence>
<dbReference type="PANTHER" id="PTHR43792">
    <property type="entry name" value="GNAT FAMILY, PUTATIVE (AFU_ORTHOLOGUE AFUA_3G00765)-RELATED-RELATED"/>
    <property type="match status" value="1"/>
</dbReference>
<evidence type="ECO:0000259" key="1">
    <source>
        <dbReference type="PROSITE" id="PS51186"/>
    </source>
</evidence>
<dbReference type="PANTHER" id="PTHR43792:SF1">
    <property type="entry name" value="N-ACETYLTRANSFERASE DOMAIN-CONTAINING PROTEIN"/>
    <property type="match status" value="1"/>
</dbReference>
<proteinExistence type="predicted"/>
<dbReference type="InterPro" id="IPR051531">
    <property type="entry name" value="N-acetyltransferase"/>
</dbReference>
<dbReference type="PROSITE" id="PS51186">
    <property type="entry name" value="GNAT"/>
    <property type="match status" value="1"/>
</dbReference>
<protein>
    <submittedName>
        <fullName evidence="2">GNAT family N-acetyltransferase</fullName>
    </submittedName>
</protein>
<evidence type="ECO:0000313" key="2">
    <source>
        <dbReference type="EMBL" id="GAA1972604.1"/>
    </source>
</evidence>
<gene>
    <name evidence="2" type="ORF">GCM10009754_53980</name>
</gene>
<dbReference type="Proteomes" id="UP001501116">
    <property type="component" value="Unassembled WGS sequence"/>
</dbReference>
<dbReference type="InterPro" id="IPR016181">
    <property type="entry name" value="Acyl_CoA_acyltransferase"/>
</dbReference>
<dbReference type="Gene3D" id="3.40.630.30">
    <property type="match status" value="1"/>
</dbReference>
<name>A0ABP5D1L3_9PSEU</name>
<dbReference type="Pfam" id="PF13302">
    <property type="entry name" value="Acetyltransf_3"/>
    <property type="match status" value="1"/>
</dbReference>
<dbReference type="SUPFAM" id="SSF55729">
    <property type="entry name" value="Acyl-CoA N-acyltransferases (Nat)"/>
    <property type="match status" value="1"/>
</dbReference>
<accession>A0ABP5D1L3</accession>
<keyword evidence="3" id="KW-1185">Reference proteome</keyword>